<keyword evidence="7" id="KW-1185">Reference proteome</keyword>
<dbReference type="GO" id="GO:0005524">
    <property type="term" value="F:ATP binding"/>
    <property type="evidence" value="ECO:0007669"/>
    <property type="project" value="UniProtKB-KW"/>
</dbReference>
<keyword evidence="2" id="KW-0378">Hydrolase</keyword>
<dbReference type="InterPro" id="IPR003778">
    <property type="entry name" value="CT_A_B"/>
</dbReference>
<comment type="caution">
    <text evidence="6">The sequence shown here is derived from an EMBL/GenBank/DDBJ whole genome shotgun (WGS) entry which is preliminary data.</text>
</comment>
<dbReference type="EMBL" id="VMNW02000014">
    <property type="protein sequence ID" value="KAA9162130.1"/>
    <property type="molecule type" value="Genomic_DNA"/>
</dbReference>
<dbReference type="InterPro" id="IPR029000">
    <property type="entry name" value="Cyclophilin-like_dom_sf"/>
</dbReference>
<evidence type="ECO:0000313" key="7">
    <source>
        <dbReference type="Proteomes" id="UP000319769"/>
    </source>
</evidence>
<name>A0A5N0VAK0_9PSEU</name>
<dbReference type="SMART" id="SM00797">
    <property type="entry name" value="AHS2"/>
    <property type="match status" value="1"/>
</dbReference>
<dbReference type="NCBIfam" id="TIGR00724">
    <property type="entry name" value="urea_amlyse_rel"/>
    <property type="match status" value="1"/>
</dbReference>
<evidence type="ECO:0000256" key="1">
    <source>
        <dbReference type="ARBA" id="ARBA00022741"/>
    </source>
</evidence>
<dbReference type="InterPro" id="IPR052708">
    <property type="entry name" value="PxpC"/>
</dbReference>
<keyword evidence="3" id="KW-0067">ATP-binding</keyword>
<dbReference type="OrthoDB" id="9768696at2"/>
<dbReference type="SUPFAM" id="SSF50891">
    <property type="entry name" value="Cyclophilin-like"/>
    <property type="match status" value="1"/>
</dbReference>
<organism evidence="6 7">
    <name type="scientific">Amycolatopsis acidicola</name>
    <dbReference type="NCBI Taxonomy" id="2596893"/>
    <lineage>
        <taxon>Bacteria</taxon>
        <taxon>Bacillati</taxon>
        <taxon>Actinomycetota</taxon>
        <taxon>Actinomycetes</taxon>
        <taxon>Pseudonocardiales</taxon>
        <taxon>Pseudonocardiaceae</taxon>
        <taxon>Amycolatopsis</taxon>
    </lineage>
</organism>
<gene>
    <name evidence="6" type="ORF">FPZ12_012915</name>
</gene>
<dbReference type="Gene3D" id="2.40.100.10">
    <property type="entry name" value="Cyclophilin-like"/>
    <property type="match status" value="1"/>
</dbReference>
<dbReference type="AlphaFoldDB" id="A0A5N0VAK0"/>
<feature type="compositionally biased region" description="Low complexity" evidence="4">
    <location>
        <begin position="20"/>
        <end position="29"/>
    </location>
</feature>
<evidence type="ECO:0000256" key="4">
    <source>
        <dbReference type="SAM" id="MobiDB-lite"/>
    </source>
</evidence>
<evidence type="ECO:0000256" key="3">
    <source>
        <dbReference type="ARBA" id="ARBA00022840"/>
    </source>
</evidence>
<dbReference type="PANTHER" id="PTHR43309">
    <property type="entry name" value="5-OXOPROLINASE SUBUNIT C"/>
    <property type="match status" value="1"/>
</dbReference>
<dbReference type="GO" id="GO:0016740">
    <property type="term" value="F:transferase activity"/>
    <property type="evidence" value="ECO:0007669"/>
    <property type="project" value="UniProtKB-KW"/>
</dbReference>
<sequence>MAAARPHGNPVVGHGKTTPGAARAGDQGAVRGGGGVNEIEVVRPGPLTTVQDLGRPGLAALGVGASGAADRRSASLANRLVGNHDGSACLESTFGGLALRFRHRSHVAVSGAPCPITRDGRGEAMNSPFTVGPGEELVLGPPSSGLRTYLAVRGGIGVEPTLDSRATDLLSGLGPPALSAGDVLPVGGAVTGPLPAVSVAPVADPPRTGLSVRVLPGPRDDWFTPGALQVLGNSRYTVTSESNRVGVRLDGPKLTWDRQEELPSEGMVIGAIQVPPSGLPVLFLADHPVTGGYPVIAVVVTEDLPVVAQACPGQAMTFRVVKRSARAA</sequence>
<protein>
    <submittedName>
        <fullName evidence="6">Biotin-dependent carboxyltransferase family protein</fullName>
    </submittedName>
</protein>
<feature type="region of interest" description="Disordered" evidence="4">
    <location>
        <begin position="1"/>
        <end position="37"/>
    </location>
</feature>
<keyword evidence="1" id="KW-0547">Nucleotide-binding</keyword>
<accession>A0A5N0VAK0</accession>
<dbReference type="GO" id="GO:0016787">
    <property type="term" value="F:hydrolase activity"/>
    <property type="evidence" value="ECO:0007669"/>
    <property type="project" value="UniProtKB-KW"/>
</dbReference>
<feature type="domain" description="Carboxyltransferase" evidence="5">
    <location>
        <begin position="60"/>
        <end position="328"/>
    </location>
</feature>
<evidence type="ECO:0000259" key="5">
    <source>
        <dbReference type="SMART" id="SM00797"/>
    </source>
</evidence>
<proteinExistence type="predicted"/>
<dbReference type="PANTHER" id="PTHR43309:SF3">
    <property type="entry name" value="5-OXOPROLINASE SUBUNIT C"/>
    <property type="match status" value="1"/>
</dbReference>
<dbReference type="Proteomes" id="UP000319769">
    <property type="component" value="Unassembled WGS sequence"/>
</dbReference>
<evidence type="ECO:0000256" key="2">
    <source>
        <dbReference type="ARBA" id="ARBA00022801"/>
    </source>
</evidence>
<dbReference type="Pfam" id="PF02626">
    <property type="entry name" value="CT_A_B"/>
    <property type="match status" value="1"/>
</dbReference>
<reference evidence="6" key="1">
    <citation type="submission" date="2019-09" db="EMBL/GenBank/DDBJ databases">
        <authorList>
            <person name="Teo W.F.A."/>
            <person name="Duangmal K."/>
        </authorList>
    </citation>
    <scope>NUCLEOTIDE SEQUENCE [LARGE SCALE GENOMIC DNA]</scope>
    <source>
        <strain evidence="6">K81G1</strain>
    </source>
</reference>
<evidence type="ECO:0000313" key="6">
    <source>
        <dbReference type="EMBL" id="KAA9162130.1"/>
    </source>
</evidence>